<dbReference type="GO" id="GO:0034992">
    <property type="term" value="C:microtubule organizing center attachment site"/>
    <property type="evidence" value="ECO:0007669"/>
    <property type="project" value="TreeGrafter"/>
</dbReference>
<evidence type="ECO:0000256" key="5">
    <source>
        <dbReference type="ARBA" id="ARBA00023242"/>
    </source>
</evidence>
<dbReference type="AlphaFoldDB" id="A0A178Z3L3"/>
<comment type="caution">
    <text evidence="9">The sequence shown here is derived from an EMBL/GenBank/DDBJ whole genome shotgun (WGS) entry which is preliminary data.</text>
</comment>
<accession>A0A178Z3L3</accession>
<feature type="compositionally biased region" description="Polar residues" evidence="6">
    <location>
        <begin position="497"/>
        <end position="515"/>
    </location>
</feature>
<evidence type="ECO:0000256" key="3">
    <source>
        <dbReference type="ARBA" id="ARBA00022989"/>
    </source>
</evidence>
<feature type="transmembrane region" description="Helical" evidence="7">
    <location>
        <begin position="295"/>
        <end position="314"/>
    </location>
</feature>
<protein>
    <recommendedName>
        <fullName evidence="8">Ima1 N-terminal domain-containing protein</fullName>
    </recommendedName>
</protein>
<keyword evidence="4 7" id="KW-0472">Membrane</keyword>
<dbReference type="Proteomes" id="UP000078343">
    <property type="component" value="Unassembled WGS sequence"/>
</dbReference>
<feature type="transmembrane region" description="Helical" evidence="7">
    <location>
        <begin position="533"/>
        <end position="553"/>
    </location>
</feature>
<feature type="compositionally biased region" description="Polar residues" evidence="6">
    <location>
        <begin position="780"/>
        <end position="804"/>
    </location>
</feature>
<feature type="region of interest" description="Disordered" evidence="6">
    <location>
        <begin position="698"/>
        <end position="814"/>
    </location>
</feature>
<sequence>MPVTLRRRLDCHYCGRRSKLPAGTKPGRKFQCEHCLAVNFFDENGELADVPLEEAAPTQRFAHSAATNPLPDDFSSKDSVFCSTCLKNQQLYTYNLSQFLPDPDHPEYDKLEAQLPEYKKGLEQRYPQCCAKCEPRVRAQLHKATYNARSDHLRRVLEKSRQRRVASRWGWRSLLLNAAGLGYTVNLALQVLWHLYGSQMAGGSMERELRPVECFSQWRYVPECFEMMEPLVGLSMVLGLLCIWWNPKWQHKLSNNERRLSGLKEYYLAQFLLLGLRFSAWTVLLHVPLSLRMRAMLHACFAVAITVLAGWSVFGITTVTSGPQVNWHDDPAPLLSSSQFVPPPSLERQDIPRAPNQPFNIENLATPRRPDYQAWNPPTPPPDNAEAMDWTPSQSTFQPELKQIRYTSIGPTPFHGTIPALNAKGVLKNQNQGRTGREAIGLPPGFFDKSQKSLLPARQTGTASEAIAQPKFFGHERQVDTGLESIFDSVFSLQDSSLQQPESGSTSDVKSSGTTPAKEPSHHRPKERDALPALKLFSCLSFLSLVVGLAAWIFEAAVRPNTSQLGYYTVLFSASVPFSRLMTIPFSHGIPGQTAKILLYTFEASMLIGVAMVRDQFGELFRNLWDKLAIAVVALLLPQEFLAVARDQWVSQPRVQIASHDSVPLRSFPEPQVQELTSPHPNNAAAPMHQLKRTISSETIESAQSIPTTTDTGPWETPRADNYRFEYFDSSKSPSAAASTRSSVSRKRQPQIRNSHITDMEHPRPEEGGGILWRRGSDGVSRNLSTGVSSTLMRMDLGSTSGSSIAGPRGRQRY</sequence>
<keyword evidence="5" id="KW-0539">Nucleus</keyword>
<evidence type="ECO:0000256" key="1">
    <source>
        <dbReference type="ARBA" id="ARBA00004473"/>
    </source>
</evidence>
<dbReference type="GeneID" id="30015611"/>
<dbReference type="RefSeq" id="XP_018687709.1">
    <property type="nucleotide sequence ID" value="XM_018842949.1"/>
</dbReference>
<dbReference type="EMBL" id="LVYI01000014">
    <property type="protein sequence ID" value="OAP54342.1"/>
    <property type="molecule type" value="Genomic_DNA"/>
</dbReference>
<proteinExistence type="predicted"/>
<keyword evidence="2 7" id="KW-0812">Transmembrane</keyword>
<feature type="region of interest" description="Disordered" evidence="6">
    <location>
        <begin position="344"/>
        <end position="386"/>
    </location>
</feature>
<feature type="region of interest" description="Disordered" evidence="6">
    <location>
        <begin position="497"/>
        <end position="526"/>
    </location>
</feature>
<dbReference type="GO" id="GO:0034506">
    <property type="term" value="C:chromosome, centromeric core domain"/>
    <property type="evidence" value="ECO:0007669"/>
    <property type="project" value="TreeGrafter"/>
</dbReference>
<dbReference type="GO" id="GO:0005637">
    <property type="term" value="C:nuclear inner membrane"/>
    <property type="evidence" value="ECO:0007669"/>
    <property type="project" value="UniProtKB-SubCell"/>
</dbReference>
<dbReference type="STRING" id="1367422.A0A178Z3L3"/>
<evidence type="ECO:0000256" key="4">
    <source>
        <dbReference type="ARBA" id="ARBA00023136"/>
    </source>
</evidence>
<reference evidence="9 10" key="1">
    <citation type="submission" date="2016-04" db="EMBL/GenBank/DDBJ databases">
        <title>Draft genome of Fonsecaea erecta CBS 125763.</title>
        <authorList>
            <person name="Weiss V.A."/>
            <person name="Vicente V.A."/>
            <person name="Raittz R.T."/>
            <person name="Moreno L.F."/>
            <person name="De Souza E.M."/>
            <person name="Pedrosa F.O."/>
            <person name="Steffens M.B."/>
            <person name="Faoro H."/>
            <person name="Tadra-Sfeir M.Z."/>
            <person name="Najafzadeh M.J."/>
            <person name="Felipe M.S."/>
            <person name="Teixeira M."/>
            <person name="Sun J."/>
            <person name="Xi L."/>
            <person name="Gomes R."/>
            <person name="De Azevedo C.M."/>
            <person name="Salgado C.G."/>
            <person name="Da Silva M.B."/>
            <person name="Nascimento M.F."/>
            <person name="Queiroz-Telles F."/>
            <person name="Attili D.S."/>
            <person name="Gorbushina A."/>
        </authorList>
    </citation>
    <scope>NUCLEOTIDE SEQUENCE [LARGE SCALE GENOMIC DNA]</scope>
    <source>
        <strain evidence="9 10">CBS 125763</strain>
    </source>
</reference>
<evidence type="ECO:0000256" key="2">
    <source>
        <dbReference type="ARBA" id="ARBA00022692"/>
    </source>
</evidence>
<feature type="transmembrane region" description="Helical" evidence="7">
    <location>
        <begin position="227"/>
        <end position="245"/>
    </location>
</feature>
<dbReference type="InterPro" id="IPR018617">
    <property type="entry name" value="Ima1_N"/>
</dbReference>
<dbReference type="InterPro" id="IPR042321">
    <property type="entry name" value="Ima1"/>
</dbReference>
<keyword evidence="3 7" id="KW-1133">Transmembrane helix</keyword>
<feature type="compositionally biased region" description="Basic and acidic residues" evidence="6">
    <location>
        <begin position="718"/>
        <end position="729"/>
    </location>
</feature>
<feature type="compositionally biased region" description="Polar residues" evidence="6">
    <location>
        <begin position="698"/>
        <end position="712"/>
    </location>
</feature>
<comment type="subcellular location">
    <subcellularLocation>
        <location evidence="1">Nucleus inner membrane</location>
        <topology evidence="1">Multi-pass membrane protein</topology>
    </subcellularLocation>
</comment>
<dbReference type="Pfam" id="PF09779">
    <property type="entry name" value="Ima1_N"/>
    <property type="match status" value="1"/>
</dbReference>
<dbReference type="GO" id="GO:0071765">
    <property type="term" value="P:nuclear inner membrane organization"/>
    <property type="evidence" value="ECO:0007669"/>
    <property type="project" value="InterPro"/>
</dbReference>
<dbReference type="PANTHER" id="PTHR28538">
    <property type="entry name" value="INTEGRAL INNER NUCLEAR MEMBRANE PROTEIN IMA1"/>
    <property type="match status" value="1"/>
</dbReference>
<feature type="domain" description="Ima1 N-terminal" evidence="8">
    <location>
        <begin position="10"/>
        <end position="137"/>
    </location>
</feature>
<feature type="transmembrane region" description="Helical" evidence="7">
    <location>
        <begin position="266"/>
        <end position="289"/>
    </location>
</feature>
<evidence type="ECO:0000313" key="9">
    <source>
        <dbReference type="EMBL" id="OAP54342.1"/>
    </source>
</evidence>
<name>A0A178Z3L3_9EURO</name>
<dbReference type="OrthoDB" id="5966927at2759"/>
<dbReference type="PANTHER" id="PTHR28538:SF1">
    <property type="entry name" value="INTEGRAL INNER NUCLEAR MEMBRANE PROTEIN IMA1"/>
    <property type="match status" value="1"/>
</dbReference>
<organism evidence="9 10">
    <name type="scientific">Fonsecaea erecta</name>
    <dbReference type="NCBI Taxonomy" id="1367422"/>
    <lineage>
        <taxon>Eukaryota</taxon>
        <taxon>Fungi</taxon>
        <taxon>Dikarya</taxon>
        <taxon>Ascomycota</taxon>
        <taxon>Pezizomycotina</taxon>
        <taxon>Eurotiomycetes</taxon>
        <taxon>Chaetothyriomycetidae</taxon>
        <taxon>Chaetothyriales</taxon>
        <taxon>Herpotrichiellaceae</taxon>
        <taxon>Fonsecaea</taxon>
    </lineage>
</organism>
<feature type="transmembrane region" description="Helical" evidence="7">
    <location>
        <begin position="174"/>
        <end position="196"/>
    </location>
</feature>
<evidence type="ECO:0000256" key="6">
    <source>
        <dbReference type="SAM" id="MobiDB-lite"/>
    </source>
</evidence>
<evidence type="ECO:0000313" key="10">
    <source>
        <dbReference type="Proteomes" id="UP000078343"/>
    </source>
</evidence>
<feature type="compositionally biased region" description="Basic and acidic residues" evidence="6">
    <location>
        <begin position="756"/>
        <end position="767"/>
    </location>
</feature>
<gene>
    <name evidence="9" type="ORF">AYL99_11443</name>
</gene>
<feature type="compositionally biased region" description="Low complexity" evidence="6">
    <location>
        <begin position="730"/>
        <end position="743"/>
    </location>
</feature>
<keyword evidence="10" id="KW-1185">Reference proteome</keyword>
<evidence type="ECO:0000256" key="7">
    <source>
        <dbReference type="SAM" id="Phobius"/>
    </source>
</evidence>
<dbReference type="GO" id="GO:0044732">
    <property type="term" value="C:mitotic spindle pole body"/>
    <property type="evidence" value="ECO:0007669"/>
    <property type="project" value="TreeGrafter"/>
</dbReference>
<evidence type="ECO:0000259" key="8">
    <source>
        <dbReference type="Pfam" id="PF09779"/>
    </source>
</evidence>